<sequence>MIAILLLAFTFVTVESAGDTCLETATQLGYSNGECGPAWNVNYTTIYLKCPVNTYVTQVTQVLGEAFGYYRGVVQTRITCSDGTTSTGPIPATVSGDISNFNTSMISYSASGGFRIIYGFVACFTDWMAWDTAIISGKGTPIFQCANPDERISQVRIGAGTLLINWRFCCTRLNPSPSLLSPSPRPPSPRPPSPRPRRPRSPSRRPT</sequence>
<protein>
    <submittedName>
        <fullName evidence="3">Uncharacterized protein</fullName>
    </submittedName>
</protein>
<feature type="compositionally biased region" description="Basic residues" evidence="1">
    <location>
        <begin position="195"/>
        <end position="207"/>
    </location>
</feature>
<feature type="signal peptide" evidence="2">
    <location>
        <begin position="1"/>
        <end position="16"/>
    </location>
</feature>
<name>A0A8J4BM64_9CHLO</name>
<evidence type="ECO:0000313" key="3">
    <source>
        <dbReference type="EMBL" id="GIL61515.1"/>
    </source>
</evidence>
<proteinExistence type="predicted"/>
<evidence type="ECO:0000256" key="1">
    <source>
        <dbReference type="SAM" id="MobiDB-lite"/>
    </source>
</evidence>
<keyword evidence="4" id="KW-1185">Reference proteome</keyword>
<comment type="caution">
    <text evidence="3">The sequence shown here is derived from an EMBL/GenBank/DDBJ whole genome shotgun (WGS) entry which is preliminary data.</text>
</comment>
<evidence type="ECO:0000313" key="4">
    <source>
        <dbReference type="Proteomes" id="UP000747399"/>
    </source>
</evidence>
<reference evidence="3" key="1">
    <citation type="journal article" date="2021" name="Proc. Natl. Acad. Sci. U.S.A.">
        <title>Three genomes in the algal genus Volvox reveal the fate of a haploid sex-determining region after a transition to homothallism.</title>
        <authorList>
            <person name="Yamamoto K."/>
            <person name="Hamaji T."/>
            <person name="Kawai-Toyooka H."/>
            <person name="Matsuzaki R."/>
            <person name="Takahashi F."/>
            <person name="Nishimura Y."/>
            <person name="Kawachi M."/>
            <person name="Noguchi H."/>
            <person name="Minakuchi Y."/>
            <person name="Umen J.G."/>
            <person name="Toyoda A."/>
            <person name="Nozaki H."/>
        </authorList>
    </citation>
    <scope>NUCLEOTIDE SEQUENCE</scope>
    <source>
        <strain evidence="3">NIES-3780</strain>
    </source>
</reference>
<accession>A0A8J4BM64</accession>
<feature type="compositionally biased region" description="Pro residues" evidence="1">
    <location>
        <begin position="183"/>
        <end position="194"/>
    </location>
</feature>
<dbReference type="EMBL" id="BNCO01000045">
    <property type="protein sequence ID" value="GIL61515.1"/>
    <property type="molecule type" value="Genomic_DNA"/>
</dbReference>
<gene>
    <name evidence="3" type="ORF">Vafri_15930</name>
</gene>
<feature type="region of interest" description="Disordered" evidence="1">
    <location>
        <begin position="176"/>
        <end position="207"/>
    </location>
</feature>
<dbReference type="Proteomes" id="UP000747399">
    <property type="component" value="Unassembled WGS sequence"/>
</dbReference>
<feature type="chain" id="PRO_5035303194" evidence="2">
    <location>
        <begin position="17"/>
        <end position="207"/>
    </location>
</feature>
<keyword evidence="2" id="KW-0732">Signal</keyword>
<evidence type="ECO:0000256" key="2">
    <source>
        <dbReference type="SAM" id="SignalP"/>
    </source>
</evidence>
<organism evidence="3 4">
    <name type="scientific">Volvox africanus</name>
    <dbReference type="NCBI Taxonomy" id="51714"/>
    <lineage>
        <taxon>Eukaryota</taxon>
        <taxon>Viridiplantae</taxon>
        <taxon>Chlorophyta</taxon>
        <taxon>core chlorophytes</taxon>
        <taxon>Chlorophyceae</taxon>
        <taxon>CS clade</taxon>
        <taxon>Chlamydomonadales</taxon>
        <taxon>Volvocaceae</taxon>
        <taxon>Volvox</taxon>
    </lineage>
</organism>
<dbReference type="AlphaFoldDB" id="A0A8J4BM64"/>